<comment type="caution">
    <text evidence="1">The sequence shown here is derived from an EMBL/GenBank/DDBJ whole genome shotgun (WGS) entry which is preliminary data.</text>
</comment>
<dbReference type="Pfam" id="PF12276">
    <property type="entry name" value="DUF3617"/>
    <property type="match status" value="1"/>
</dbReference>
<evidence type="ECO:0000313" key="1">
    <source>
        <dbReference type="EMBL" id="MFC0589981.1"/>
    </source>
</evidence>
<accession>A0ABV6PJH1</accession>
<organism evidence="1 2">
    <name type="scientific">Novosphingobium aquiterrae</name>
    <dbReference type="NCBI Taxonomy" id="624388"/>
    <lineage>
        <taxon>Bacteria</taxon>
        <taxon>Pseudomonadati</taxon>
        <taxon>Pseudomonadota</taxon>
        <taxon>Alphaproteobacteria</taxon>
        <taxon>Sphingomonadales</taxon>
        <taxon>Sphingomonadaceae</taxon>
        <taxon>Novosphingobium</taxon>
    </lineage>
</organism>
<reference evidence="1 2" key="1">
    <citation type="submission" date="2024-09" db="EMBL/GenBank/DDBJ databases">
        <authorList>
            <person name="Sun Q."/>
            <person name="Mori K."/>
        </authorList>
    </citation>
    <scope>NUCLEOTIDE SEQUENCE [LARGE SCALE GENOMIC DNA]</scope>
    <source>
        <strain evidence="1 2">NCAIM B.02537</strain>
    </source>
</reference>
<dbReference type="EMBL" id="JBHLTL010000006">
    <property type="protein sequence ID" value="MFC0589981.1"/>
    <property type="molecule type" value="Genomic_DNA"/>
</dbReference>
<proteinExistence type="predicted"/>
<gene>
    <name evidence="1" type="ORF">ACFFF7_11195</name>
</gene>
<sequence>MLDALDAGNWELRVRGEGGAPQRICIDHGRKLIQLRHQADMCDRFVVQDGANEVTVQYTCRGRGYGRTHIRRETNRLVQIDSQGIAKGLPFEFTAEARRIGDCAN</sequence>
<dbReference type="InterPro" id="IPR022061">
    <property type="entry name" value="DUF3617"/>
</dbReference>
<keyword evidence="2" id="KW-1185">Reference proteome</keyword>
<dbReference type="Proteomes" id="UP001589943">
    <property type="component" value="Unassembled WGS sequence"/>
</dbReference>
<evidence type="ECO:0000313" key="2">
    <source>
        <dbReference type="Proteomes" id="UP001589943"/>
    </source>
</evidence>
<protein>
    <submittedName>
        <fullName evidence="1">DUF3617 domain-containing protein</fullName>
    </submittedName>
</protein>
<dbReference type="RefSeq" id="WP_379481436.1">
    <property type="nucleotide sequence ID" value="NZ_JBHLTL010000006.1"/>
</dbReference>
<name>A0ABV6PJH1_9SPHN</name>